<evidence type="ECO:0000313" key="1">
    <source>
        <dbReference type="EMBL" id="KIJ93249.1"/>
    </source>
</evidence>
<dbReference type="AlphaFoldDB" id="A0A0C9WIN4"/>
<feature type="non-terminal residue" evidence="1">
    <location>
        <position position="1"/>
    </location>
</feature>
<feature type="non-terminal residue" evidence="1">
    <location>
        <position position="139"/>
    </location>
</feature>
<dbReference type="EMBL" id="KN838856">
    <property type="protein sequence ID" value="KIJ93249.1"/>
    <property type="molecule type" value="Genomic_DNA"/>
</dbReference>
<reference evidence="2" key="2">
    <citation type="submission" date="2015-01" db="EMBL/GenBank/DDBJ databases">
        <title>Evolutionary Origins and Diversification of the Mycorrhizal Mutualists.</title>
        <authorList>
            <consortium name="DOE Joint Genome Institute"/>
            <consortium name="Mycorrhizal Genomics Consortium"/>
            <person name="Kohler A."/>
            <person name="Kuo A."/>
            <person name="Nagy L.G."/>
            <person name="Floudas D."/>
            <person name="Copeland A."/>
            <person name="Barry K.W."/>
            <person name="Cichocki N."/>
            <person name="Veneault-Fourrey C."/>
            <person name="LaButti K."/>
            <person name="Lindquist E.A."/>
            <person name="Lipzen A."/>
            <person name="Lundell T."/>
            <person name="Morin E."/>
            <person name="Murat C."/>
            <person name="Riley R."/>
            <person name="Ohm R."/>
            <person name="Sun H."/>
            <person name="Tunlid A."/>
            <person name="Henrissat B."/>
            <person name="Grigoriev I.V."/>
            <person name="Hibbett D.S."/>
            <person name="Martin F."/>
        </authorList>
    </citation>
    <scope>NUCLEOTIDE SEQUENCE [LARGE SCALE GENOMIC DNA]</scope>
    <source>
        <strain evidence="2">LaAM-08-1</strain>
    </source>
</reference>
<dbReference type="Pfam" id="PF26113">
    <property type="entry name" value="GH16_XgeA"/>
    <property type="match status" value="1"/>
</dbReference>
<reference evidence="1 2" key="1">
    <citation type="submission" date="2014-04" db="EMBL/GenBank/DDBJ databases">
        <authorList>
            <consortium name="DOE Joint Genome Institute"/>
            <person name="Kuo A."/>
            <person name="Kohler A."/>
            <person name="Nagy L.G."/>
            <person name="Floudas D."/>
            <person name="Copeland A."/>
            <person name="Barry K.W."/>
            <person name="Cichocki N."/>
            <person name="Veneault-Fourrey C."/>
            <person name="LaButti K."/>
            <person name="Lindquist E.A."/>
            <person name="Lipzen A."/>
            <person name="Lundell T."/>
            <person name="Morin E."/>
            <person name="Murat C."/>
            <person name="Sun H."/>
            <person name="Tunlid A."/>
            <person name="Henrissat B."/>
            <person name="Grigoriev I.V."/>
            <person name="Hibbett D.S."/>
            <person name="Martin F."/>
            <person name="Nordberg H.P."/>
            <person name="Cantor M.N."/>
            <person name="Hua S.X."/>
        </authorList>
    </citation>
    <scope>NUCLEOTIDE SEQUENCE [LARGE SCALE GENOMIC DNA]</scope>
    <source>
        <strain evidence="1 2">LaAM-08-1</strain>
    </source>
</reference>
<evidence type="ECO:0000313" key="2">
    <source>
        <dbReference type="Proteomes" id="UP000054477"/>
    </source>
</evidence>
<gene>
    <name evidence="1" type="ORF">K443DRAFT_112335</name>
</gene>
<keyword evidence="2" id="KW-1185">Reference proteome</keyword>
<dbReference type="HOGENOM" id="CLU_1849892_0_0_1"/>
<dbReference type="Gene3D" id="2.60.120.200">
    <property type="match status" value="1"/>
</dbReference>
<keyword evidence="1" id="KW-0378">Hydrolase</keyword>
<dbReference type="OrthoDB" id="192832at2759"/>
<dbReference type="Proteomes" id="UP000054477">
    <property type="component" value="Unassembled WGS sequence"/>
</dbReference>
<dbReference type="GO" id="GO:0016787">
    <property type="term" value="F:hydrolase activity"/>
    <property type="evidence" value="ECO:0007669"/>
    <property type="project" value="UniProtKB-KW"/>
</dbReference>
<sequence>GTPAANFPSTIGDFWTYFDAQNIIINLTLCGDWAGFTYSQGTGYVRFKDDVNYNVSAFTDVYFDFASIRVYQDSRKNYYRDRERQHLDRFGSFVVQWDLSSAYKLFENQLYSTPASRPIRCQSIYMNSKNICPSFTLSD</sequence>
<name>A0A0C9WIN4_9AGAR</name>
<organism evidence="1 2">
    <name type="scientific">Laccaria amethystina LaAM-08-1</name>
    <dbReference type="NCBI Taxonomy" id="1095629"/>
    <lineage>
        <taxon>Eukaryota</taxon>
        <taxon>Fungi</taxon>
        <taxon>Dikarya</taxon>
        <taxon>Basidiomycota</taxon>
        <taxon>Agaricomycotina</taxon>
        <taxon>Agaricomycetes</taxon>
        <taxon>Agaricomycetidae</taxon>
        <taxon>Agaricales</taxon>
        <taxon>Agaricineae</taxon>
        <taxon>Hydnangiaceae</taxon>
        <taxon>Laccaria</taxon>
    </lineage>
</organism>
<protein>
    <submittedName>
        <fullName evidence="1">Glycoside hydrolase family 16 protein</fullName>
    </submittedName>
</protein>
<proteinExistence type="predicted"/>
<dbReference type="STRING" id="1095629.A0A0C9WIN4"/>
<accession>A0A0C9WIN4</accession>